<dbReference type="Proteomes" id="UP000676336">
    <property type="component" value="Unassembled WGS sequence"/>
</dbReference>
<feature type="region of interest" description="Disordered" evidence="1">
    <location>
        <begin position="19"/>
        <end position="47"/>
    </location>
</feature>
<comment type="caution">
    <text evidence="2">The sequence shown here is derived from an EMBL/GenBank/DDBJ whole genome shotgun (WGS) entry which is preliminary data.</text>
</comment>
<sequence length="122" mass="13581">MVPDSATISLPHAANTLRTTSAVSSSNSDGYLSQAATTKHDPSSHTVNENKWAQMSKEIQFNNRSSSENFISNTTSNVDNKWATIIHAVDSTQQQKSKRDRSPNIINKWATRAEQLAKRQKH</sequence>
<evidence type="ECO:0000256" key="1">
    <source>
        <dbReference type="SAM" id="MobiDB-lite"/>
    </source>
</evidence>
<gene>
    <name evidence="2" type="ORF">MBJ925_LOCUS37353</name>
    <name evidence="3" type="ORF">SMN809_LOCUS13878</name>
</gene>
<dbReference type="Proteomes" id="UP000663824">
    <property type="component" value="Unassembled WGS sequence"/>
</dbReference>
<reference evidence="2" key="1">
    <citation type="submission" date="2021-02" db="EMBL/GenBank/DDBJ databases">
        <authorList>
            <person name="Nowell W R."/>
        </authorList>
    </citation>
    <scope>NUCLEOTIDE SEQUENCE</scope>
</reference>
<organism evidence="2 4">
    <name type="scientific">Rotaria magnacalcarata</name>
    <dbReference type="NCBI Taxonomy" id="392030"/>
    <lineage>
        <taxon>Eukaryota</taxon>
        <taxon>Metazoa</taxon>
        <taxon>Spiralia</taxon>
        <taxon>Gnathifera</taxon>
        <taxon>Rotifera</taxon>
        <taxon>Eurotatoria</taxon>
        <taxon>Bdelloidea</taxon>
        <taxon>Philodinida</taxon>
        <taxon>Philodinidae</taxon>
        <taxon>Rotaria</taxon>
    </lineage>
</organism>
<accession>A0A817A2S3</accession>
<feature type="compositionally biased region" description="Polar residues" evidence="1">
    <location>
        <begin position="19"/>
        <end position="37"/>
    </location>
</feature>
<protein>
    <submittedName>
        <fullName evidence="2">Uncharacterized protein</fullName>
    </submittedName>
</protein>
<dbReference type="EMBL" id="CAJNRE010020784">
    <property type="protein sequence ID" value="CAF2241066.1"/>
    <property type="molecule type" value="Genomic_DNA"/>
</dbReference>
<dbReference type="AlphaFoldDB" id="A0A817A2S3"/>
<evidence type="ECO:0000313" key="4">
    <source>
        <dbReference type="Proteomes" id="UP000663824"/>
    </source>
</evidence>
<proteinExistence type="predicted"/>
<dbReference type="EMBL" id="CAJOBI010005591">
    <property type="protein sequence ID" value="CAF4036718.1"/>
    <property type="molecule type" value="Genomic_DNA"/>
</dbReference>
<name>A0A817A2S3_9BILA</name>
<evidence type="ECO:0000313" key="2">
    <source>
        <dbReference type="EMBL" id="CAF2241066.1"/>
    </source>
</evidence>
<evidence type="ECO:0000313" key="3">
    <source>
        <dbReference type="EMBL" id="CAF4036718.1"/>
    </source>
</evidence>